<feature type="compositionally biased region" description="Basic and acidic residues" evidence="3">
    <location>
        <begin position="269"/>
        <end position="281"/>
    </location>
</feature>
<gene>
    <name evidence="5" type="ORF">QTG54_004714</name>
</gene>
<feature type="compositionally biased region" description="Polar residues" evidence="3">
    <location>
        <begin position="96"/>
        <end position="111"/>
    </location>
</feature>
<organism evidence="5 6">
    <name type="scientific">Skeletonema marinoi</name>
    <dbReference type="NCBI Taxonomy" id="267567"/>
    <lineage>
        <taxon>Eukaryota</taxon>
        <taxon>Sar</taxon>
        <taxon>Stramenopiles</taxon>
        <taxon>Ochrophyta</taxon>
        <taxon>Bacillariophyta</taxon>
        <taxon>Coscinodiscophyceae</taxon>
        <taxon>Thalassiosirophycidae</taxon>
        <taxon>Thalassiosirales</taxon>
        <taxon>Skeletonemataceae</taxon>
        <taxon>Skeletonema</taxon>
        <taxon>Skeletonema marinoi-dohrnii complex</taxon>
    </lineage>
</organism>
<evidence type="ECO:0000256" key="2">
    <source>
        <dbReference type="ARBA" id="ARBA00022884"/>
    </source>
</evidence>
<dbReference type="GO" id="GO:0071207">
    <property type="term" value="F:histone pre-mRNA stem-loop binding"/>
    <property type="evidence" value="ECO:0007669"/>
    <property type="project" value="TreeGrafter"/>
</dbReference>
<reference evidence="5" key="1">
    <citation type="submission" date="2023-06" db="EMBL/GenBank/DDBJ databases">
        <title>Survivors Of The Sea: Transcriptome response of Skeletonema marinoi to long-term dormancy.</title>
        <authorList>
            <person name="Pinder M.I.M."/>
            <person name="Kourtchenko O."/>
            <person name="Robertson E.K."/>
            <person name="Larsson T."/>
            <person name="Maumus F."/>
            <person name="Osuna-Cruz C.M."/>
            <person name="Vancaester E."/>
            <person name="Stenow R."/>
            <person name="Vandepoele K."/>
            <person name="Ploug H."/>
            <person name="Bruchert V."/>
            <person name="Godhe A."/>
            <person name="Topel M."/>
        </authorList>
    </citation>
    <scope>NUCLEOTIDE SEQUENCE</scope>
    <source>
        <strain evidence="5">R05AC</strain>
    </source>
</reference>
<dbReference type="Proteomes" id="UP001224775">
    <property type="component" value="Unassembled WGS sequence"/>
</dbReference>
<dbReference type="GO" id="GO:0003729">
    <property type="term" value="F:mRNA binding"/>
    <property type="evidence" value="ECO:0007669"/>
    <property type="project" value="InterPro"/>
</dbReference>
<evidence type="ECO:0000313" key="5">
    <source>
        <dbReference type="EMBL" id="KAK1744181.1"/>
    </source>
</evidence>
<dbReference type="InterPro" id="IPR026502">
    <property type="entry name" value="SLBP1/SLBP2"/>
</dbReference>
<dbReference type="GO" id="GO:0006398">
    <property type="term" value="P:mRNA 3'-end processing by stem-loop binding and cleavage"/>
    <property type="evidence" value="ECO:0007669"/>
    <property type="project" value="TreeGrafter"/>
</dbReference>
<dbReference type="GO" id="GO:0071204">
    <property type="term" value="C:histone pre-mRNA 3'end processing complex"/>
    <property type="evidence" value="ECO:0007669"/>
    <property type="project" value="TreeGrafter"/>
</dbReference>
<dbReference type="PANTHER" id="PTHR17408">
    <property type="entry name" value="HISTONE RNA HAIRPIN-BINDING PROTEIN"/>
    <property type="match status" value="1"/>
</dbReference>
<dbReference type="GO" id="GO:0005737">
    <property type="term" value="C:cytoplasm"/>
    <property type="evidence" value="ECO:0007669"/>
    <property type="project" value="TreeGrafter"/>
</dbReference>
<feature type="compositionally biased region" description="Low complexity" evidence="3">
    <location>
        <begin position="58"/>
        <end position="81"/>
    </location>
</feature>
<accession>A0AAD8YFC2</accession>
<name>A0AAD8YFC2_9STRA</name>
<protein>
    <submittedName>
        <fullName evidence="5">Histone RNA hairpin-binding protein</fullName>
    </submittedName>
</protein>
<dbReference type="GO" id="GO:0051028">
    <property type="term" value="P:mRNA transport"/>
    <property type="evidence" value="ECO:0007669"/>
    <property type="project" value="TreeGrafter"/>
</dbReference>
<proteinExistence type="inferred from homology"/>
<dbReference type="Pfam" id="PF15247">
    <property type="entry name" value="SLBP_RNA_bind"/>
    <property type="match status" value="1"/>
</dbReference>
<evidence type="ECO:0000313" key="6">
    <source>
        <dbReference type="Proteomes" id="UP001224775"/>
    </source>
</evidence>
<feature type="region of interest" description="Disordered" evidence="3">
    <location>
        <begin position="263"/>
        <end position="282"/>
    </location>
</feature>
<evidence type="ECO:0000256" key="1">
    <source>
        <dbReference type="ARBA" id="ARBA00006151"/>
    </source>
</evidence>
<dbReference type="InterPro" id="IPR038294">
    <property type="entry name" value="SLBP_RNA_bind_sf"/>
</dbReference>
<feature type="region of interest" description="Disordered" evidence="3">
    <location>
        <begin position="1"/>
        <end position="111"/>
    </location>
</feature>
<sequence>MQSNIVYDQYGSVQPMVHQSNLSNSSSSRTLKGRWEAPARSGDTTAGVGDTSYRFHHQNQQQQQQRENNSNSSLSSGQQRDGNQKKQQQKNRSRQPRPTNTKKIISPDETTTMPMEAEVPKLDPNNPEHARRVRQRRRQVLFGKNTAGYEEYLKKVPKHKRKFKSLEHPQTPDHLADIPTKRWQGQMNAWRRSLHKFDPPDLASRLSQASNIKITLAPRPCVTGQDKVQEEIAQAKASGLQVAFDSMNVGKEAGLFSLKVAAEDGDGDCNEHEKDSSKAGEELFDEEAAYQTSMIDSGFLEQGCESDSDDDLL</sequence>
<comment type="similarity">
    <text evidence="1">Belongs to the SLBP family.</text>
</comment>
<feature type="domain" description="Histone RNA hairpin-binding protein RNA-binding" evidence="4">
    <location>
        <begin position="129"/>
        <end position="199"/>
    </location>
</feature>
<dbReference type="InterPro" id="IPR029344">
    <property type="entry name" value="SLBP_RNA_bind"/>
</dbReference>
<dbReference type="Gene3D" id="1.10.8.1120">
    <property type="entry name" value="Histone RNA hairpin-binding protein RNA-binding domain"/>
    <property type="match status" value="1"/>
</dbReference>
<keyword evidence="2" id="KW-0694">RNA-binding</keyword>
<evidence type="ECO:0000256" key="3">
    <source>
        <dbReference type="SAM" id="MobiDB-lite"/>
    </source>
</evidence>
<keyword evidence="6" id="KW-1185">Reference proteome</keyword>
<evidence type="ECO:0000259" key="4">
    <source>
        <dbReference type="Pfam" id="PF15247"/>
    </source>
</evidence>
<dbReference type="EMBL" id="JATAAI010000007">
    <property type="protein sequence ID" value="KAK1744181.1"/>
    <property type="molecule type" value="Genomic_DNA"/>
</dbReference>
<comment type="caution">
    <text evidence="5">The sequence shown here is derived from an EMBL/GenBank/DDBJ whole genome shotgun (WGS) entry which is preliminary data.</text>
</comment>
<dbReference type="PANTHER" id="PTHR17408:SF0">
    <property type="entry name" value="HISTONE RNA HAIRPIN-BINDING PROTEIN"/>
    <property type="match status" value="1"/>
</dbReference>
<dbReference type="AlphaFoldDB" id="A0AAD8YFC2"/>